<dbReference type="RefSeq" id="WP_034806398.1">
    <property type="nucleotide sequence ID" value="NZ_CP015880.1"/>
</dbReference>
<dbReference type="Proteomes" id="UP001214094">
    <property type="component" value="Chromosome"/>
</dbReference>
<organism evidence="1 2">
    <name type="scientific">Ensifer adhaerens</name>
    <name type="common">Sinorhizobium morelense</name>
    <dbReference type="NCBI Taxonomy" id="106592"/>
    <lineage>
        <taxon>Bacteria</taxon>
        <taxon>Pseudomonadati</taxon>
        <taxon>Pseudomonadota</taxon>
        <taxon>Alphaproteobacteria</taxon>
        <taxon>Hyphomicrobiales</taxon>
        <taxon>Rhizobiaceae</taxon>
        <taxon>Sinorhizobium/Ensifer group</taxon>
        <taxon>Ensifer</taxon>
    </lineage>
</organism>
<accession>A0ABY8HCI0</accession>
<dbReference type="InterPro" id="IPR011050">
    <property type="entry name" value="Pectin_lyase_fold/virulence"/>
</dbReference>
<dbReference type="Gene3D" id="2.160.20.10">
    <property type="entry name" value="Single-stranded right-handed beta-helix, Pectin lyase-like"/>
    <property type="match status" value="1"/>
</dbReference>
<dbReference type="SUPFAM" id="SSF51126">
    <property type="entry name" value="Pectin lyase-like"/>
    <property type="match status" value="1"/>
</dbReference>
<keyword evidence="2" id="KW-1185">Reference proteome</keyword>
<reference evidence="1 2" key="1">
    <citation type="submission" date="2023-03" db="EMBL/GenBank/DDBJ databases">
        <title>Comparative genome and transcriptome analysis combination mining strategies for increasing vitamin B12 production of Ensifer adhaerens strain.</title>
        <authorList>
            <person name="Yongheng L."/>
        </authorList>
    </citation>
    <scope>NUCLEOTIDE SEQUENCE [LARGE SCALE GENOMIC DNA]</scope>
    <source>
        <strain evidence="1 2">Casida A-T305</strain>
    </source>
</reference>
<evidence type="ECO:0008006" key="3">
    <source>
        <dbReference type="Google" id="ProtNLM"/>
    </source>
</evidence>
<evidence type="ECO:0000313" key="2">
    <source>
        <dbReference type="Proteomes" id="UP001214094"/>
    </source>
</evidence>
<gene>
    <name evidence="1" type="ORF">P4B07_14740</name>
</gene>
<dbReference type="InterPro" id="IPR012334">
    <property type="entry name" value="Pectin_lyas_fold"/>
</dbReference>
<dbReference type="GeneID" id="63549439"/>
<sequence>MAKNSVADWSETPSQNQDIAGISILGTAVVSGFDGAFRTLMAQAKAGFMEGSNVATRTALKAVDSTKVTTAYLREDGREGTFLWRSGDYSAEIAADTQEGVYIKADAIAATSGAWVRDFNGTVRPQWYGAIGDGVADDTAEISAAIASGFNVDLSWGIYRITSKITSAVSDQDIFAQGYPRVGSDAARSATILIDNGSLDYAFHFTGTNVVVSGIKFTSNGATTAEPLLFQRPSGSASDVDCRVFNCAFEGGITLGCTVVGRGLHVFKCEFGNLTRGIAIDVPASWVPNGESNDLQETAWRSYVIEDCLFHGTATWVTNTGTNKQYVRAIMMKGNLGDIGGCPFEGCLVDSTYDANNSNIGATSATVLKLHAGSRNSTVIGARVGGILEGAASRMPNNCVQVATSTANPTRDLTFIGSFGPCQRDGLQFFGEGPMYGIKLIGCSLDRPARTTGAGYSPISVFDSGGTLTRVELAIINLSADLTGTDSSYIVGGTNSAAIEITWIAPQIRGRDIPVAQSAVKVAQFISDTNPFQATYSRKNGTWATDGSEWFYRLTALTADVSGGGVGIAGSWTLIPQTSTGAGSYWRIAASSSTTRNVPALDIFSSAMLPVSDVAYDFGSTTLRYRAVYSNQFVLVDGITAPATVTGHAVLYVDSADGDLKIKFGDGTVKTIVVDT</sequence>
<dbReference type="EMBL" id="CP121308">
    <property type="protein sequence ID" value="WFP89808.1"/>
    <property type="molecule type" value="Genomic_DNA"/>
</dbReference>
<protein>
    <recommendedName>
        <fullName evidence="3">Pectate lyase superfamily protein domain-containing protein</fullName>
    </recommendedName>
</protein>
<proteinExistence type="predicted"/>
<name>A0ABY8HCI0_ENSAD</name>
<evidence type="ECO:0000313" key="1">
    <source>
        <dbReference type="EMBL" id="WFP89808.1"/>
    </source>
</evidence>